<keyword evidence="3" id="KW-1185">Reference proteome</keyword>
<accession>A0A4Y7PVZ6</accession>
<dbReference type="EMBL" id="ML170198">
    <property type="protein sequence ID" value="TDL19305.1"/>
    <property type="molecule type" value="Genomic_DNA"/>
</dbReference>
<dbReference type="VEuPathDB" id="FungiDB:BD410DRAFT_805896"/>
<gene>
    <name evidence="2" type="ORF">BD410DRAFT_805896</name>
</gene>
<sequence length="395" mass="43181">MVQNRQHAISKYLFASISERLMAFIVDLVGRLEKKVFGVESGSLAEENSFACGGWEMSVEDARCVPESFYNLIRKEFCDTLMDAVDNLKLDHCHELFRTSGLSLRENEREGQEGYDNTTPSFAIFDFTGLEDLGRGRGVGYFIVSLDSNSRSGHSALPRLDVRYMKIYSHPTVTSDLTQHHQLLSLPIFPHLQTSICSLIDSLNVRNVLINSVSAQSTPKSLAVPHKLSKQSPLRGHGVDLRRLIGAKRGVRTRVVGGTDGGGLGGVKLVHENGDYRCWCWFWRKTSLPEMRLQEPMQRKSKGKGHARTVDDDGSSGLGSGFGAGTGIGGSSSVYGLLGVPLAHETSPPPTTSSSLSGTGGWWEAWEDAAGDLEEREEGYVSVCCGGCCCGYDYD</sequence>
<protein>
    <submittedName>
        <fullName evidence="2">Uncharacterized protein</fullName>
    </submittedName>
</protein>
<reference evidence="2 3" key="1">
    <citation type="submission" date="2018-06" db="EMBL/GenBank/DDBJ databases">
        <title>A transcriptomic atlas of mushroom development highlights an independent origin of complex multicellularity.</title>
        <authorList>
            <consortium name="DOE Joint Genome Institute"/>
            <person name="Krizsan K."/>
            <person name="Almasi E."/>
            <person name="Merenyi Z."/>
            <person name="Sahu N."/>
            <person name="Viragh M."/>
            <person name="Koszo T."/>
            <person name="Mondo S."/>
            <person name="Kiss B."/>
            <person name="Balint B."/>
            <person name="Kues U."/>
            <person name="Barry K."/>
            <person name="Hegedus J.C."/>
            <person name="Henrissat B."/>
            <person name="Johnson J."/>
            <person name="Lipzen A."/>
            <person name="Ohm R."/>
            <person name="Nagy I."/>
            <person name="Pangilinan J."/>
            <person name="Yan J."/>
            <person name="Xiong Y."/>
            <person name="Grigoriev I.V."/>
            <person name="Hibbett D.S."/>
            <person name="Nagy L.G."/>
        </authorList>
    </citation>
    <scope>NUCLEOTIDE SEQUENCE [LARGE SCALE GENOMIC DNA]</scope>
    <source>
        <strain evidence="2 3">SZMC22713</strain>
    </source>
</reference>
<dbReference type="Proteomes" id="UP000294933">
    <property type="component" value="Unassembled WGS sequence"/>
</dbReference>
<dbReference type="AlphaFoldDB" id="A0A4Y7PVZ6"/>
<organism evidence="2 3">
    <name type="scientific">Rickenella mellea</name>
    <dbReference type="NCBI Taxonomy" id="50990"/>
    <lineage>
        <taxon>Eukaryota</taxon>
        <taxon>Fungi</taxon>
        <taxon>Dikarya</taxon>
        <taxon>Basidiomycota</taxon>
        <taxon>Agaricomycotina</taxon>
        <taxon>Agaricomycetes</taxon>
        <taxon>Hymenochaetales</taxon>
        <taxon>Rickenellaceae</taxon>
        <taxon>Rickenella</taxon>
    </lineage>
</organism>
<feature type="region of interest" description="Disordered" evidence="1">
    <location>
        <begin position="294"/>
        <end position="322"/>
    </location>
</feature>
<evidence type="ECO:0000256" key="1">
    <source>
        <dbReference type="SAM" id="MobiDB-lite"/>
    </source>
</evidence>
<name>A0A4Y7PVZ6_9AGAM</name>
<evidence type="ECO:0000313" key="3">
    <source>
        <dbReference type="Proteomes" id="UP000294933"/>
    </source>
</evidence>
<proteinExistence type="predicted"/>
<evidence type="ECO:0000313" key="2">
    <source>
        <dbReference type="EMBL" id="TDL19305.1"/>
    </source>
</evidence>